<evidence type="ECO:0000256" key="1">
    <source>
        <dbReference type="SAM" id="Phobius"/>
    </source>
</evidence>
<accession>A0A2S6HJI6</accession>
<reference evidence="2 3" key="1">
    <citation type="submission" date="2018-02" db="EMBL/GenBank/DDBJ databases">
        <title>Subsurface microbial communities from deep shales in Ohio and West Virginia, USA.</title>
        <authorList>
            <person name="Wrighton K."/>
        </authorList>
    </citation>
    <scope>NUCLEOTIDE SEQUENCE [LARGE SCALE GENOMIC DNA]</scope>
    <source>
        <strain evidence="2 3">OWC-DMM</strain>
    </source>
</reference>
<keyword evidence="1" id="KW-0472">Membrane</keyword>
<evidence type="ECO:0000313" key="3">
    <source>
        <dbReference type="Proteomes" id="UP000240010"/>
    </source>
</evidence>
<proteinExistence type="predicted"/>
<keyword evidence="1" id="KW-0812">Transmembrane</keyword>
<feature type="transmembrane region" description="Helical" evidence="1">
    <location>
        <begin position="21"/>
        <end position="51"/>
    </location>
</feature>
<keyword evidence="1" id="KW-1133">Transmembrane helix</keyword>
<comment type="caution">
    <text evidence="2">The sequence shown here is derived from an EMBL/GenBank/DDBJ whole genome shotgun (WGS) entry which is preliminary data.</text>
</comment>
<sequence>MKMKTRIHHKRVADKIETVSMGLGITSSIVAAGAALATPTGFSAIGVALGITSAPLIVTAAPLIETAATVTGVISGGAYFYARWKSKKVKEESGG</sequence>
<evidence type="ECO:0000313" key="2">
    <source>
        <dbReference type="EMBL" id="PPK77648.1"/>
    </source>
</evidence>
<dbReference type="Proteomes" id="UP000240010">
    <property type="component" value="Unassembled WGS sequence"/>
</dbReference>
<dbReference type="AlphaFoldDB" id="A0A2S6HJI6"/>
<gene>
    <name evidence="2" type="ORF">B0F87_10126</name>
</gene>
<dbReference type="EMBL" id="PTIZ01000001">
    <property type="protein sequence ID" value="PPK77648.1"/>
    <property type="molecule type" value="Genomic_DNA"/>
</dbReference>
<organism evidence="2 3">
    <name type="scientific">Methylobacter tundripaludum</name>
    <dbReference type="NCBI Taxonomy" id="173365"/>
    <lineage>
        <taxon>Bacteria</taxon>
        <taxon>Pseudomonadati</taxon>
        <taxon>Pseudomonadota</taxon>
        <taxon>Gammaproteobacteria</taxon>
        <taxon>Methylococcales</taxon>
        <taxon>Methylococcaceae</taxon>
        <taxon>Methylobacter</taxon>
    </lineage>
</organism>
<protein>
    <submittedName>
        <fullName evidence="2">Uncharacterized protein</fullName>
    </submittedName>
</protein>
<feature type="transmembrane region" description="Helical" evidence="1">
    <location>
        <begin position="57"/>
        <end position="82"/>
    </location>
</feature>
<name>A0A2S6HJI6_9GAMM</name>